<dbReference type="AlphaFoldDB" id="A0A5C6DIG9"/>
<comment type="caution">
    <text evidence="2">The sequence shown here is derived from an EMBL/GenBank/DDBJ whole genome shotgun (WGS) entry which is preliminary data.</text>
</comment>
<keyword evidence="3" id="KW-1185">Reference proteome</keyword>
<evidence type="ECO:0000313" key="3">
    <source>
        <dbReference type="Proteomes" id="UP000315471"/>
    </source>
</evidence>
<evidence type="ECO:0000313" key="2">
    <source>
        <dbReference type="EMBL" id="TWU35657.1"/>
    </source>
</evidence>
<gene>
    <name evidence="2" type="ORF">Q31b_50920</name>
</gene>
<proteinExistence type="predicted"/>
<evidence type="ECO:0000256" key="1">
    <source>
        <dbReference type="SAM" id="MobiDB-lite"/>
    </source>
</evidence>
<feature type="region of interest" description="Disordered" evidence="1">
    <location>
        <begin position="120"/>
        <end position="144"/>
    </location>
</feature>
<accession>A0A5C6DIG9</accession>
<dbReference type="RefSeq" id="WP_146602198.1">
    <property type="nucleotide sequence ID" value="NZ_SJPY01000009.1"/>
</dbReference>
<dbReference type="Proteomes" id="UP000315471">
    <property type="component" value="Unassembled WGS sequence"/>
</dbReference>
<organism evidence="2 3">
    <name type="scientific">Novipirellula aureliae</name>
    <dbReference type="NCBI Taxonomy" id="2527966"/>
    <lineage>
        <taxon>Bacteria</taxon>
        <taxon>Pseudomonadati</taxon>
        <taxon>Planctomycetota</taxon>
        <taxon>Planctomycetia</taxon>
        <taxon>Pirellulales</taxon>
        <taxon>Pirellulaceae</taxon>
        <taxon>Novipirellula</taxon>
    </lineage>
</organism>
<protein>
    <submittedName>
        <fullName evidence="2">Uncharacterized protein</fullName>
    </submittedName>
</protein>
<dbReference type="EMBL" id="SJPY01000009">
    <property type="protein sequence ID" value="TWU35657.1"/>
    <property type="molecule type" value="Genomic_DNA"/>
</dbReference>
<reference evidence="2 3" key="1">
    <citation type="submission" date="2019-02" db="EMBL/GenBank/DDBJ databases">
        <title>Deep-cultivation of Planctomycetes and their phenomic and genomic characterization uncovers novel biology.</title>
        <authorList>
            <person name="Wiegand S."/>
            <person name="Jogler M."/>
            <person name="Boedeker C."/>
            <person name="Pinto D."/>
            <person name="Vollmers J."/>
            <person name="Rivas-Marin E."/>
            <person name="Kohn T."/>
            <person name="Peeters S.H."/>
            <person name="Heuer A."/>
            <person name="Rast P."/>
            <person name="Oberbeckmann S."/>
            <person name="Bunk B."/>
            <person name="Jeske O."/>
            <person name="Meyerdierks A."/>
            <person name="Storesund J.E."/>
            <person name="Kallscheuer N."/>
            <person name="Luecker S."/>
            <person name="Lage O.M."/>
            <person name="Pohl T."/>
            <person name="Merkel B.J."/>
            <person name="Hornburger P."/>
            <person name="Mueller R.-W."/>
            <person name="Bruemmer F."/>
            <person name="Labrenz M."/>
            <person name="Spormann A.M."/>
            <person name="Op Den Camp H."/>
            <person name="Overmann J."/>
            <person name="Amann R."/>
            <person name="Jetten M.S.M."/>
            <person name="Mascher T."/>
            <person name="Medema M.H."/>
            <person name="Devos D.P."/>
            <person name="Kaster A.-K."/>
            <person name="Ovreas L."/>
            <person name="Rohde M."/>
            <person name="Galperin M.Y."/>
            <person name="Jogler C."/>
        </authorList>
    </citation>
    <scope>NUCLEOTIDE SEQUENCE [LARGE SCALE GENOMIC DNA]</scope>
    <source>
        <strain evidence="2 3">Q31b</strain>
    </source>
</reference>
<sequence>MWNIEFCRGSFQITNDRIRFPLSALELQQLFSALGLLLGEISPRDYLRRFCESEPDTEPAQQAMLDILHESEDTPGVFILRLWRNDPMTKNPVRFEYRLSMDDAKDLLSMQDTVIEKFIERANDDDMDDDDEDDENDAFTDDQF</sequence>
<name>A0A5C6DIG9_9BACT</name>
<feature type="compositionally biased region" description="Acidic residues" evidence="1">
    <location>
        <begin position="125"/>
        <end position="144"/>
    </location>
</feature>